<dbReference type="Gene3D" id="1.10.530.10">
    <property type="match status" value="1"/>
</dbReference>
<comment type="caution">
    <text evidence="3">The sequence shown here is derived from an EMBL/GenBank/DDBJ whole genome shotgun (WGS) entry which is preliminary data.</text>
</comment>
<evidence type="ECO:0000313" key="3">
    <source>
        <dbReference type="EMBL" id="MFF3664248.1"/>
    </source>
</evidence>
<dbReference type="Proteomes" id="UP001602013">
    <property type="component" value="Unassembled WGS sequence"/>
</dbReference>
<dbReference type="InterPro" id="IPR008258">
    <property type="entry name" value="Transglycosylase_SLT_dom_1"/>
</dbReference>
<dbReference type="Pfam" id="PF01464">
    <property type="entry name" value="SLT"/>
    <property type="match status" value="1"/>
</dbReference>
<dbReference type="CDD" id="cd13402">
    <property type="entry name" value="LT_TF-like"/>
    <property type="match status" value="1"/>
</dbReference>
<sequence length="370" mass="38352">MSGPDEMPLPRLGAISRGGELAALLDKVSGQPDVIRGVAKRWRGTMKLVSEQAGSLAGAVGRVDDAWQGASSDAFVTYMGKYGPAATELDDALEKAATALDKAANELEKARADVYATCEGVIRDAGQYAKDNPDAEAAEADAYEGSLVEAALSTAGKRVEDADEKVNAALRTVNELSEHGMTLLAGIKKPGNDDFVPASATSDLGWARTPGYTPWAASGTPTTLAASGGGGFGGYGPSGPPPPGGGPAAPAEVKAWIEEAVAILKARGYPASKMNVDDIWMIIQHESGGNPRIVNTDPSDINTIRGTPSKGLMQTIDPTFNAWALPGHRDIYHPVDNIIAGVRYAIARYGSVSAVPGVVGVKTGTGYRGY</sequence>
<reference evidence="3 4" key="1">
    <citation type="submission" date="2024-10" db="EMBL/GenBank/DDBJ databases">
        <title>The Natural Products Discovery Center: Release of the First 8490 Sequenced Strains for Exploring Actinobacteria Biosynthetic Diversity.</title>
        <authorList>
            <person name="Kalkreuter E."/>
            <person name="Kautsar S.A."/>
            <person name="Yang D."/>
            <person name="Bader C.D."/>
            <person name="Teijaro C.N."/>
            <person name="Fluegel L."/>
            <person name="Davis C.M."/>
            <person name="Simpson J.R."/>
            <person name="Lauterbach L."/>
            <person name="Steele A.D."/>
            <person name="Gui C."/>
            <person name="Meng S."/>
            <person name="Li G."/>
            <person name="Viehrig K."/>
            <person name="Ye F."/>
            <person name="Su P."/>
            <person name="Kiefer A.F."/>
            <person name="Nichols A."/>
            <person name="Cepeda A.J."/>
            <person name="Yan W."/>
            <person name="Fan B."/>
            <person name="Jiang Y."/>
            <person name="Adhikari A."/>
            <person name="Zheng C.-J."/>
            <person name="Schuster L."/>
            <person name="Cowan T.M."/>
            <person name="Smanski M.J."/>
            <person name="Chevrette M.G."/>
            <person name="De Carvalho L.P.S."/>
            <person name="Shen B."/>
        </authorList>
    </citation>
    <scope>NUCLEOTIDE SEQUENCE [LARGE SCALE GENOMIC DNA]</scope>
    <source>
        <strain evidence="3 4">NPDC002173</strain>
    </source>
</reference>
<name>A0ABW6SH73_9ACTN</name>
<dbReference type="InterPro" id="IPR023346">
    <property type="entry name" value="Lysozyme-like_dom_sf"/>
</dbReference>
<proteinExistence type="predicted"/>
<dbReference type="Pfam" id="PF06013">
    <property type="entry name" value="WXG100"/>
    <property type="match status" value="1"/>
</dbReference>
<evidence type="ECO:0000259" key="2">
    <source>
        <dbReference type="Pfam" id="PF01464"/>
    </source>
</evidence>
<dbReference type="SUPFAM" id="SSF53955">
    <property type="entry name" value="Lysozyme-like"/>
    <property type="match status" value="1"/>
</dbReference>
<dbReference type="InterPro" id="IPR036689">
    <property type="entry name" value="ESAT-6-like_sf"/>
</dbReference>
<dbReference type="InterPro" id="IPR010310">
    <property type="entry name" value="T7SS_ESAT-6-like"/>
</dbReference>
<dbReference type="SUPFAM" id="SSF140453">
    <property type="entry name" value="EsxAB dimer-like"/>
    <property type="match status" value="1"/>
</dbReference>
<keyword evidence="4" id="KW-1185">Reference proteome</keyword>
<dbReference type="Gene3D" id="1.10.287.1060">
    <property type="entry name" value="ESAT-6-like"/>
    <property type="match status" value="1"/>
</dbReference>
<evidence type="ECO:0000256" key="1">
    <source>
        <dbReference type="SAM" id="Coils"/>
    </source>
</evidence>
<dbReference type="RefSeq" id="WP_387408318.1">
    <property type="nucleotide sequence ID" value="NZ_JBIASD010000001.1"/>
</dbReference>
<dbReference type="NCBIfam" id="TIGR03930">
    <property type="entry name" value="WXG100_ESAT6"/>
    <property type="match status" value="1"/>
</dbReference>
<gene>
    <name evidence="3" type="ORF">ACFYXI_01545</name>
</gene>
<accession>A0ABW6SH73</accession>
<keyword evidence="1" id="KW-0175">Coiled coil</keyword>
<evidence type="ECO:0000313" key="4">
    <source>
        <dbReference type="Proteomes" id="UP001602013"/>
    </source>
</evidence>
<feature type="domain" description="Transglycosylase SLT" evidence="2">
    <location>
        <begin position="279"/>
        <end position="345"/>
    </location>
</feature>
<organism evidence="3 4">
    <name type="scientific">Microtetraspora malaysiensis</name>
    <dbReference type="NCBI Taxonomy" id="161358"/>
    <lineage>
        <taxon>Bacteria</taxon>
        <taxon>Bacillati</taxon>
        <taxon>Actinomycetota</taxon>
        <taxon>Actinomycetes</taxon>
        <taxon>Streptosporangiales</taxon>
        <taxon>Streptosporangiaceae</taxon>
        <taxon>Microtetraspora</taxon>
    </lineage>
</organism>
<protein>
    <submittedName>
        <fullName evidence="3">WXG100 family type VII secretion target</fullName>
    </submittedName>
</protein>
<dbReference type="EMBL" id="JBIASD010000001">
    <property type="protein sequence ID" value="MFF3664248.1"/>
    <property type="molecule type" value="Genomic_DNA"/>
</dbReference>
<feature type="coiled-coil region" evidence="1">
    <location>
        <begin position="86"/>
        <end position="113"/>
    </location>
</feature>